<dbReference type="InterPro" id="IPR002104">
    <property type="entry name" value="Integrase_catalytic"/>
</dbReference>
<dbReference type="InterPro" id="IPR050090">
    <property type="entry name" value="Tyrosine_recombinase_XerCD"/>
</dbReference>
<dbReference type="PANTHER" id="PTHR30349:SF91">
    <property type="entry name" value="INTA PROTEIN"/>
    <property type="match status" value="1"/>
</dbReference>
<dbReference type="AlphaFoldDB" id="A0A9W6S9H5"/>
<feature type="region of interest" description="Disordered" evidence="2">
    <location>
        <begin position="1"/>
        <end position="22"/>
    </location>
</feature>
<organism evidence="4 5">
    <name type="scientific">Actinoallomurus iriomotensis</name>
    <dbReference type="NCBI Taxonomy" id="478107"/>
    <lineage>
        <taxon>Bacteria</taxon>
        <taxon>Bacillati</taxon>
        <taxon>Actinomycetota</taxon>
        <taxon>Actinomycetes</taxon>
        <taxon>Streptosporangiales</taxon>
        <taxon>Thermomonosporaceae</taxon>
        <taxon>Actinoallomurus</taxon>
    </lineage>
</organism>
<sequence length="123" mass="13580">MTALKEHKSRQEAEEDAAGERWTDSGLVFTTAIGTPIEPRSLNRHFNALCDAAGIRRVRLHDLRHPCATLLLAQGVDGRTIMELLGHSAIAVTMNIYTHVRLDVLRSAVDRMDGVLGYEDEGS</sequence>
<gene>
    <name evidence="4" type="ORF">Airi02_060940</name>
</gene>
<dbReference type="PROSITE" id="PS51898">
    <property type="entry name" value="TYR_RECOMBINASE"/>
    <property type="match status" value="1"/>
</dbReference>
<dbReference type="Proteomes" id="UP001165074">
    <property type="component" value="Unassembled WGS sequence"/>
</dbReference>
<dbReference type="PANTHER" id="PTHR30349">
    <property type="entry name" value="PHAGE INTEGRASE-RELATED"/>
    <property type="match status" value="1"/>
</dbReference>
<keyword evidence="5" id="KW-1185">Reference proteome</keyword>
<evidence type="ECO:0000313" key="5">
    <source>
        <dbReference type="Proteomes" id="UP001165074"/>
    </source>
</evidence>
<dbReference type="GO" id="GO:0006310">
    <property type="term" value="P:DNA recombination"/>
    <property type="evidence" value="ECO:0007669"/>
    <property type="project" value="UniProtKB-KW"/>
</dbReference>
<dbReference type="GO" id="GO:0003677">
    <property type="term" value="F:DNA binding"/>
    <property type="evidence" value="ECO:0007669"/>
    <property type="project" value="InterPro"/>
</dbReference>
<evidence type="ECO:0000256" key="2">
    <source>
        <dbReference type="SAM" id="MobiDB-lite"/>
    </source>
</evidence>
<dbReference type="InterPro" id="IPR013762">
    <property type="entry name" value="Integrase-like_cat_sf"/>
</dbReference>
<dbReference type="Gene3D" id="1.10.443.10">
    <property type="entry name" value="Intergrase catalytic core"/>
    <property type="match status" value="1"/>
</dbReference>
<reference evidence="4" key="1">
    <citation type="submission" date="2023-03" db="EMBL/GenBank/DDBJ databases">
        <title>Actinoallomurus iriomotensis NBRC 103684.</title>
        <authorList>
            <person name="Ichikawa N."/>
            <person name="Sato H."/>
            <person name="Tonouchi N."/>
        </authorList>
    </citation>
    <scope>NUCLEOTIDE SEQUENCE</scope>
    <source>
        <strain evidence="4">NBRC 103684</strain>
    </source>
</reference>
<accession>A0A9W6S9H5</accession>
<evidence type="ECO:0000256" key="1">
    <source>
        <dbReference type="ARBA" id="ARBA00023172"/>
    </source>
</evidence>
<keyword evidence="1" id="KW-0233">DNA recombination</keyword>
<dbReference type="SUPFAM" id="SSF56349">
    <property type="entry name" value="DNA breaking-rejoining enzymes"/>
    <property type="match status" value="1"/>
</dbReference>
<comment type="caution">
    <text evidence="4">The sequence shown here is derived from an EMBL/GenBank/DDBJ whole genome shotgun (WGS) entry which is preliminary data.</text>
</comment>
<protein>
    <recommendedName>
        <fullName evidence="3">Tyr recombinase domain-containing protein</fullName>
    </recommendedName>
</protein>
<proteinExistence type="predicted"/>
<dbReference type="Pfam" id="PF00589">
    <property type="entry name" value="Phage_integrase"/>
    <property type="match status" value="1"/>
</dbReference>
<dbReference type="InterPro" id="IPR011010">
    <property type="entry name" value="DNA_brk_join_enz"/>
</dbReference>
<dbReference type="EMBL" id="BSTK01000009">
    <property type="protein sequence ID" value="GLY88165.1"/>
    <property type="molecule type" value="Genomic_DNA"/>
</dbReference>
<evidence type="ECO:0000313" key="4">
    <source>
        <dbReference type="EMBL" id="GLY88165.1"/>
    </source>
</evidence>
<feature type="domain" description="Tyr recombinase" evidence="3">
    <location>
        <begin position="1"/>
        <end position="110"/>
    </location>
</feature>
<dbReference type="GO" id="GO:0015074">
    <property type="term" value="P:DNA integration"/>
    <property type="evidence" value="ECO:0007669"/>
    <property type="project" value="InterPro"/>
</dbReference>
<evidence type="ECO:0000259" key="3">
    <source>
        <dbReference type="PROSITE" id="PS51898"/>
    </source>
</evidence>
<name>A0A9W6S9H5_9ACTN</name>